<name>A0A2P2J1C8_RHIMU</name>
<sequence length="49" mass="5405">MLPPPFVSRTPMFGILTLESRYTNLKMAFESLTNVILIAVPSASMVTMS</sequence>
<organism evidence="1">
    <name type="scientific">Rhizophora mucronata</name>
    <name type="common">Asiatic mangrove</name>
    <dbReference type="NCBI Taxonomy" id="61149"/>
    <lineage>
        <taxon>Eukaryota</taxon>
        <taxon>Viridiplantae</taxon>
        <taxon>Streptophyta</taxon>
        <taxon>Embryophyta</taxon>
        <taxon>Tracheophyta</taxon>
        <taxon>Spermatophyta</taxon>
        <taxon>Magnoliopsida</taxon>
        <taxon>eudicotyledons</taxon>
        <taxon>Gunneridae</taxon>
        <taxon>Pentapetalae</taxon>
        <taxon>rosids</taxon>
        <taxon>fabids</taxon>
        <taxon>Malpighiales</taxon>
        <taxon>Rhizophoraceae</taxon>
        <taxon>Rhizophora</taxon>
    </lineage>
</organism>
<reference evidence="1" key="1">
    <citation type="submission" date="2018-02" db="EMBL/GenBank/DDBJ databases">
        <title>Rhizophora mucronata_Transcriptome.</title>
        <authorList>
            <person name="Meera S.P."/>
            <person name="Sreeshan A."/>
            <person name="Augustine A."/>
        </authorList>
    </citation>
    <scope>NUCLEOTIDE SEQUENCE</scope>
    <source>
        <tissue evidence="1">Leaf</tissue>
    </source>
</reference>
<dbReference type="AlphaFoldDB" id="A0A2P2J1C8"/>
<accession>A0A2P2J1C8</accession>
<proteinExistence type="predicted"/>
<protein>
    <submittedName>
        <fullName evidence="1">Uncharacterized protein</fullName>
    </submittedName>
</protein>
<dbReference type="EMBL" id="GGEC01006795">
    <property type="protein sequence ID" value="MBW87278.1"/>
    <property type="molecule type" value="Transcribed_RNA"/>
</dbReference>
<evidence type="ECO:0000313" key="1">
    <source>
        <dbReference type="EMBL" id="MBW87278.1"/>
    </source>
</evidence>